<reference evidence="5 6" key="1">
    <citation type="submission" date="2015-04" db="EMBL/GenBank/DDBJ databases">
        <title>Complete genome sequence of Schizopora paradoxa KUC8140, a cosmopolitan wood degrader in East Asia.</title>
        <authorList>
            <consortium name="DOE Joint Genome Institute"/>
            <person name="Min B."/>
            <person name="Park H."/>
            <person name="Jang Y."/>
            <person name="Kim J.-J."/>
            <person name="Kim K.H."/>
            <person name="Pangilinan J."/>
            <person name="Lipzen A."/>
            <person name="Riley R."/>
            <person name="Grigoriev I.V."/>
            <person name="Spatafora J.W."/>
            <person name="Choi I.-G."/>
        </authorList>
    </citation>
    <scope>NUCLEOTIDE SEQUENCE [LARGE SCALE GENOMIC DNA]</scope>
    <source>
        <strain evidence="5 6">KUC8140</strain>
    </source>
</reference>
<dbReference type="InterPro" id="IPR036517">
    <property type="entry name" value="FF_domain_sf"/>
</dbReference>
<dbReference type="InterPro" id="IPR045148">
    <property type="entry name" value="TCRG1-like"/>
</dbReference>
<evidence type="ECO:0000256" key="2">
    <source>
        <dbReference type="SAM" id="MobiDB-lite"/>
    </source>
</evidence>
<dbReference type="EMBL" id="KQ086048">
    <property type="protein sequence ID" value="KLO09674.1"/>
    <property type="molecule type" value="Genomic_DNA"/>
</dbReference>
<feature type="compositionally biased region" description="Basic and acidic residues" evidence="2">
    <location>
        <begin position="192"/>
        <end position="216"/>
    </location>
</feature>
<keyword evidence="1" id="KW-0677">Repeat</keyword>
<dbReference type="Proteomes" id="UP000053477">
    <property type="component" value="Unassembled WGS sequence"/>
</dbReference>
<accession>A0A0H2RD03</accession>
<dbReference type="STRING" id="27342.A0A0H2RD03"/>
<feature type="compositionally biased region" description="Basic and acidic residues" evidence="2">
    <location>
        <begin position="117"/>
        <end position="139"/>
    </location>
</feature>
<dbReference type="PANTHER" id="PTHR15377">
    <property type="entry name" value="TRANSCRIPTION ELONGATION REGULATOR 1"/>
    <property type="match status" value="1"/>
</dbReference>
<protein>
    <recommendedName>
        <fullName evidence="7">WW domain-containing protein</fullName>
    </recommendedName>
</protein>
<dbReference type="GO" id="GO:0070063">
    <property type="term" value="F:RNA polymerase binding"/>
    <property type="evidence" value="ECO:0007669"/>
    <property type="project" value="InterPro"/>
</dbReference>
<dbReference type="SMART" id="SM00456">
    <property type="entry name" value="WW"/>
    <property type="match status" value="2"/>
</dbReference>
<evidence type="ECO:0000259" key="3">
    <source>
        <dbReference type="PROSITE" id="PS50020"/>
    </source>
</evidence>
<evidence type="ECO:0000259" key="4">
    <source>
        <dbReference type="PROSITE" id="PS51676"/>
    </source>
</evidence>
<sequence length="741" mass="85689">MAALSPLPSGWTEHIAPGGQPYFFNASTNESTYIRPLPSFPLPPQPNAPNDPKKQKKEKPKVKTPISGTPWLRVTTTVGNVFYTNTEKKESVWTVPEEIKDAVEVLEAKETATGVTRVDREAKKEIERVKREVKRKLDEGPVPLDEVDISQKRAKVEEEDEEGEDDDDEEEEEEEEWQREAAAQLAAEAEEEERRKREEEEDAKRKEKEEQEEFQRKAKALNMPARVDLSVDEAKALFKTLLREKEINPLLPWDTVLPLFITDPRYVLLSSVNARRDAFDEYCRDRVREIRAAKLAAEAAPADTPSGSTQLSPKEEFEKLLKEEVKSTRTSWTEWRRTWKSNRRFYGWGRDDRERERRFREWLKELGEEKRKAAEKAERDFFTLLKEKAHIKPGSIWKDVKRGLDKDPRYDAVGSSSLREELFNTYVKTLGSSEPSASPSRDTAPSESGPSNTDDKKKRDKERKERAVREREAQVRRERERLEREVDRSKTAMSREEGELEFLSMLTDAIREPLASWDSACSSLQNDPRFTQSPLPVGFQRKLFNQHVQALREKQLTALHALFEAHAPSLADKFDSLPERSIRTSVPATKLGMGLDRDIKARALLEDEFARWQRLRRQDAERAFGVMLSENAFVAFWGRVQKMALDKERKEQEREGANGMHVDVDDEDLIGEEAGADGEERASLQKLAKGIHVEEIKRVLKNDKRYAMFDHMPEQREKWIKARQDHLENLAAPQLSVHVHQ</sequence>
<proteinExistence type="predicted"/>
<dbReference type="GO" id="GO:0005634">
    <property type="term" value="C:nucleus"/>
    <property type="evidence" value="ECO:0007669"/>
    <property type="project" value="TreeGrafter"/>
</dbReference>
<dbReference type="Gene3D" id="1.10.10.440">
    <property type="entry name" value="FF domain"/>
    <property type="match status" value="5"/>
</dbReference>
<feature type="domain" description="FF" evidence="4">
    <location>
        <begin position="231"/>
        <end position="285"/>
    </location>
</feature>
<evidence type="ECO:0000313" key="6">
    <source>
        <dbReference type="Proteomes" id="UP000053477"/>
    </source>
</evidence>
<dbReference type="SUPFAM" id="SSF51045">
    <property type="entry name" value="WW domain"/>
    <property type="match status" value="2"/>
</dbReference>
<feature type="region of interest" description="Disordered" evidence="2">
    <location>
        <begin position="34"/>
        <end position="68"/>
    </location>
</feature>
<name>A0A0H2RD03_9AGAM</name>
<dbReference type="Pfam" id="PF00397">
    <property type="entry name" value="WW"/>
    <property type="match status" value="1"/>
</dbReference>
<feature type="region of interest" description="Disordered" evidence="2">
    <location>
        <begin position="111"/>
        <end position="219"/>
    </location>
</feature>
<dbReference type="OrthoDB" id="410044at2759"/>
<feature type="compositionally biased region" description="Acidic residues" evidence="2">
    <location>
        <begin position="157"/>
        <end position="177"/>
    </location>
</feature>
<keyword evidence="6" id="KW-1185">Reference proteome</keyword>
<dbReference type="Pfam" id="PF01846">
    <property type="entry name" value="FF"/>
    <property type="match status" value="2"/>
</dbReference>
<dbReference type="PROSITE" id="PS50020">
    <property type="entry name" value="WW_DOMAIN_2"/>
    <property type="match status" value="2"/>
</dbReference>
<evidence type="ECO:0008006" key="7">
    <source>
        <dbReference type="Google" id="ProtNLM"/>
    </source>
</evidence>
<dbReference type="Gene3D" id="2.20.70.10">
    <property type="match status" value="2"/>
</dbReference>
<dbReference type="SUPFAM" id="SSF81698">
    <property type="entry name" value="FF domain"/>
    <property type="match status" value="4"/>
</dbReference>
<feature type="domain" description="WW" evidence="3">
    <location>
        <begin position="5"/>
        <end position="38"/>
    </location>
</feature>
<dbReference type="InParanoid" id="A0A0H2RD03"/>
<evidence type="ECO:0000256" key="1">
    <source>
        <dbReference type="ARBA" id="ARBA00022737"/>
    </source>
</evidence>
<feature type="compositionally biased region" description="Basic and acidic residues" evidence="2">
    <location>
        <begin position="453"/>
        <end position="484"/>
    </location>
</feature>
<gene>
    <name evidence="5" type="ORF">SCHPADRAFT_879154</name>
</gene>
<dbReference type="InterPro" id="IPR036020">
    <property type="entry name" value="WW_dom_sf"/>
</dbReference>
<dbReference type="GO" id="GO:0003712">
    <property type="term" value="F:transcription coregulator activity"/>
    <property type="evidence" value="ECO:0007669"/>
    <property type="project" value="TreeGrafter"/>
</dbReference>
<feature type="compositionally biased region" description="Pro residues" evidence="2">
    <location>
        <begin position="38"/>
        <end position="49"/>
    </location>
</feature>
<dbReference type="PANTHER" id="PTHR15377:SF3">
    <property type="entry name" value="WW DOMAIN-CONTAINING PROTEIN"/>
    <property type="match status" value="1"/>
</dbReference>
<dbReference type="AlphaFoldDB" id="A0A0H2RD03"/>
<dbReference type="InterPro" id="IPR001202">
    <property type="entry name" value="WW_dom"/>
</dbReference>
<dbReference type="PROSITE" id="PS51676">
    <property type="entry name" value="FF"/>
    <property type="match status" value="2"/>
</dbReference>
<feature type="region of interest" description="Disordered" evidence="2">
    <location>
        <begin position="430"/>
        <end position="484"/>
    </location>
</feature>
<feature type="domain" description="FF" evidence="4">
    <location>
        <begin position="372"/>
        <end position="429"/>
    </location>
</feature>
<feature type="domain" description="WW" evidence="3">
    <location>
        <begin position="69"/>
        <end position="98"/>
    </location>
</feature>
<dbReference type="SMART" id="SM00441">
    <property type="entry name" value="FF"/>
    <property type="match status" value="4"/>
</dbReference>
<dbReference type="PROSITE" id="PS01159">
    <property type="entry name" value="WW_DOMAIN_1"/>
    <property type="match status" value="1"/>
</dbReference>
<evidence type="ECO:0000313" key="5">
    <source>
        <dbReference type="EMBL" id="KLO09674.1"/>
    </source>
</evidence>
<dbReference type="CDD" id="cd00201">
    <property type="entry name" value="WW"/>
    <property type="match status" value="1"/>
</dbReference>
<dbReference type="InterPro" id="IPR002713">
    <property type="entry name" value="FF_domain"/>
</dbReference>
<organism evidence="5 6">
    <name type="scientific">Schizopora paradoxa</name>
    <dbReference type="NCBI Taxonomy" id="27342"/>
    <lineage>
        <taxon>Eukaryota</taxon>
        <taxon>Fungi</taxon>
        <taxon>Dikarya</taxon>
        <taxon>Basidiomycota</taxon>
        <taxon>Agaricomycotina</taxon>
        <taxon>Agaricomycetes</taxon>
        <taxon>Hymenochaetales</taxon>
        <taxon>Schizoporaceae</taxon>
        <taxon>Schizopora</taxon>
    </lineage>
</organism>
<feature type="compositionally biased region" description="Polar residues" evidence="2">
    <location>
        <begin position="430"/>
        <end position="452"/>
    </location>
</feature>